<evidence type="ECO:0000256" key="1">
    <source>
        <dbReference type="SAM" id="MobiDB-lite"/>
    </source>
</evidence>
<dbReference type="EMBL" id="CP159837">
    <property type="protein sequence ID" value="XCM38932.1"/>
    <property type="molecule type" value="Genomic_DNA"/>
</dbReference>
<dbReference type="RefSeq" id="WP_054465655.1">
    <property type="nucleotide sequence ID" value="NZ_CP159837.1"/>
</dbReference>
<name>A0AAU8JLP9_9CYAN</name>
<feature type="compositionally biased region" description="Low complexity" evidence="1">
    <location>
        <begin position="10"/>
        <end position="22"/>
    </location>
</feature>
<dbReference type="AlphaFoldDB" id="A0AAU8JLP9"/>
<accession>A0AAU8JLP9</accession>
<evidence type="ECO:0000313" key="2">
    <source>
        <dbReference type="EMBL" id="XCM38932.1"/>
    </source>
</evidence>
<proteinExistence type="predicted"/>
<sequence>MRSPPQNPKTRPTSSPTVPSSSGANFHPDPTHPRSDREALTQENRLLPKTGVTSLEASLKGFPPNQSNLLSAIETWLEEI</sequence>
<organism evidence="2">
    <name type="scientific">Planktothricoides raciborskii GIHE-MW2</name>
    <dbReference type="NCBI Taxonomy" id="2792601"/>
    <lineage>
        <taxon>Bacteria</taxon>
        <taxon>Bacillati</taxon>
        <taxon>Cyanobacteriota</taxon>
        <taxon>Cyanophyceae</taxon>
        <taxon>Oscillatoriophycideae</taxon>
        <taxon>Oscillatoriales</taxon>
        <taxon>Oscillatoriaceae</taxon>
        <taxon>Planktothricoides</taxon>
    </lineage>
</organism>
<gene>
    <name evidence="2" type="ORF">ABWT76_001811</name>
</gene>
<feature type="region of interest" description="Disordered" evidence="1">
    <location>
        <begin position="1"/>
        <end position="50"/>
    </location>
</feature>
<protein>
    <submittedName>
        <fullName evidence="2">Uncharacterized protein</fullName>
    </submittedName>
</protein>
<reference evidence="2" key="1">
    <citation type="submission" date="2024-07" db="EMBL/GenBank/DDBJ databases">
        <authorList>
            <person name="Kim Y.J."/>
            <person name="Jeong J.Y."/>
        </authorList>
    </citation>
    <scope>NUCLEOTIDE SEQUENCE</scope>
    <source>
        <strain evidence="2">GIHE-MW2</strain>
    </source>
</reference>
<feature type="compositionally biased region" description="Basic and acidic residues" evidence="1">
    <location>
        <begin position="29"/>
        <end position="40"/>
    </location>
</feature>